<evidence type="ECO:0000256" key="1">
    <source>
        <dbReference type="SAM" id="SignalP"/>
    </source>
</evidence>
<reference evidence="2 3" key="1">
    <citation type="journal article" date="2023" name="Int. J. Syst. Evol. Microbiol.">
        <title>Arthrobacter mangrovi sp. nov., an actinobacterium isolated from the rhizosphere of a mangrove.</title>
        <authorList>
            <person name="Hamada M."/>
            <person name="Saitou S."/>
            <person name="Enomoto N."/>
            <person name="Nanri K."/>
            <person name="Hidaka K."/>
            <person name="Miura T."/>
            <person name="Tamura T."/>
        </authorList>
    </citation>
    <scope>NUCLEOTIDE SEQUENCE [LARGE SCALE GENOMIC DNA]</scope>
    <source>
        <strain evidence="2 3">NBRC 112813</strain>
    </source>
</reference>
<name>A0ABQ5MUL7_9MICC</name>
<keyword evidence="3" id="KW-1185">Reference proteome</keyword>
<dbReference type="RefSeq" id="WP_264795777.1">
    <property type="nucleotide sequence ID" value="NZ_BRVS01000008.1"/>
</dbReference>
<accession>A0ABQ5MUL7</accession>
<comment type="caution">
    <text evidence="2">The sequence shown here is derived from an EMBL/GenBank/DDBJ whole genome shotgun (WGS) entry which is preliminary data.</text>
</comment>
<organism evidence="2 3">
    <name type="scientific">Arthrobacter mangrovi</name>
    <dbReference type="NCBI Taxonomy" id="2966350"/>
    <lineage>
        <taxon>Bacteria</taxon>
        <taxon>Bacillati</taxon>
        <taxon>Actinomycetota</taxon>
        <taxon>Actinomycetes</taxon>
        <taxon>Micrococcales</taxon>
        <taxon>Micrococcaceae</taxon>
        <taxon>Arthrobacter</taxon>
    </lineage>
</organism>
<evidence type="ECO:0000313" key="2">
    <source>
        <dbReference type="EMBL" id="GLB67671.1"/>
    </source>
</evidence>
<feature type="chain" id="PRO_5046378297" description="Secreted protein" evidence="1">
    <location>
        <begin position="31"/>
        <end position="77"/>
    </location>
</feature>
<proteinExistence type="predicted"/>
<dbReference type="Proteomes" id="UP001209654">
    <property type="component" value="Unassembled WGS sequence"/>
</dbReference>
<keyword evidence="1" id="KW-0732">Signal</keyword>
<feature type="signal peptide" evidence="1">
    <location>
        <begin position="1"/>
        <end position="30"/>
    </location>
</feature>
<evidence type="ECO:0000313" key="3">
    <source>
        <dbReference type="Proteomes" id="UP001209654"/>
    </source>
</evidence>
<sequence length="77" mass="8501">MSIRSVMTRAIAATTLATGLAAVGMTAANAAGMTYVYWEPSYMHCKVKQWSVLNQPDTTLVRDCTDSNGQWYFTTDE</sequence>
<evidence type="ECO:0008006" key="4">
    <source>
        <dbReference type="Google" id="ProtNLM"/>
    </source>
</evidence>
<gene>
    <name evidence="2" type="ORF">AHIS1636_21110</name>
</gene>
<protein>
    <recommendedName>
        <fullName evidence="4">Secreted protein</fullName>
    </recommendedName>
</protein>
<dbReference type="EMBL" id="BRVS01000008">
    <property type="protein sequence ID" value="GLB67671.1"/>
    <property type="molecule type" value="Genomic_DNA"/>
</dbReference>